<protein>
    <submittedName>
        <fullName evidence="1">Uncharacterized protein</fullName>
    </submittedName>
</protein>
<name>A0A0F6HE05_LEPIR</name>
<evidence type="ECO:0000313" key="2">
    <source>
        <dbReference type="Proteomes" id="UP000006324"/>
    </source>
</evidence>
<organism evidence="1 2">
    <name type="scientific">Leptospira interrogans str. UI 12621</name>
    <dbReference type="NCBI Taxonomy" id="1049937"/>
    <lineage>
        <taxon>Bacteria</taxon>
        <taxon>Pseudomonadati</taxon>
        <taxon>Spirochaetota</taxon>
        <taxon>Spirochaetia</taxon>
        <taxon>Leptospirales</taxon>
        <taxon>Leptospiraceae</taxon>
        <taxon>Leptospira</taxon>
    </lineage>
</organism>
<evidence type="ECO:0000313" key="1">
    <source>
        <dbReference type="EMBL" id="EKO26564.1"/>
    </source>
</evidence>
<sequence>MNFDGWNIFERNIGFSGKIGLILEQSGKVRGHLVLRSFKL</sequence>
<dbReference type="EMBL" id="AHNQ02000012">
    <property type="protein sequence ID" value="EKO26564.1"/>
    <property type="molecule type" value="Genomic_DNA"/>
</dbReference>
<dbReference type="Proteomes" id="UP000006324">
    <property type="component" value="Unassembled WGS sequence"/>
</dbReference>
<reference evidence="1 2" key="1">
    <citation type="submission" date="2012-09" db="EMBL/GenBank/DDBJ databases">
        <authorList>
            <person name="Harkins D.M."/>
            <person name="Durkin A.S."/>
            <person name="Brinkac L.M."/>
            <person name="Selengut J.D."/>
            <person name="Sanka R."/>
            <person name="DePew J."/>
            <person name="Purushe J."/>
            <person name="Chanthongthip A."/>
            <person name="Lattana O."/>
            <person name="Phetsouvanh R."/>
            <person name="Newton P.N."/>
            <person name="Vinetz J.M."/>
            <person name="Sutton G.G."/>
            <person name="Nelson W.C."/>
            <person name="Fouts D.E."/>
        </authorList>
    </citation>
    <scope>NUCLEOTIDE SEQUENCE [LARGE SCALE GENOMIC DNA]</scope>
    <source>
        <strain evidence="1 2">UI 12621</strain>
    </source>
</reference>
<accession>A0A0F6HE05</accession>
<dbReference type="AlphaFoldDB" id="A0A0F6HE05"/>
<proteinExistence type="predicted"/>
<gene>
    <name evidence="1" type="ORF">LEP1GSC104_4001</name>
</gene>
<comment type="caution">
    <text evidence="1">The sequence shown here is derived from an EMBL/GenBank/DDBJ whole genome shotgun (WGS) entry which is preliminary data.</text>
</comment>